<dbReference type="InterPro" id="IPR024077">
    <property type="entry name" value="Neurolysin/TOP_dom2"/>
</dbReference>
<keyword evidence="10" id="KW-0809">Transit peptide</keyword>
<evidence type="ECO:0000256" key="15">
    <source>
        <dbReference type="RuleBase" id="RU003435"/>
    </source>
</evidence>
<evidence type="ECO:0000259" key="16">
    <source>
        <dbReference type="Pfam" id="PF01432"/>
    </source>
</evidence>
<dbReference type="PANTHER" id="PTHR11804">
    <property type="entry name" value="PROTEASE M3 THIMET OLIGOPEPTIDASE-RELATED"/>
    <property type="match status" value="1"/>
</dbReference>
<dbReference type="Gene3D" id="1.10.1370.10">
    <property type="entry name" value="Neurolysin, domain 3"/>
    <property type="match status" value="1"/>
</dbReference>
<dbReference type="EC" id="3.4.24.59" evidence="4"/>
<keyword evidence="6 15" id="KW-0645">Protease</keyword>
<sequence>MSKSLTTKWTCLRCLRRQQQLLRRHLATAAIAHIQPGAPLRVLSERDDTTLRKIFDSQLFWQDFSEPQKAWNGKRVGLFQNRYLQTPQGFSEFAEITLQKCKRLVDRVVRLSTIEEYKQLALLLDRLSDLLCRIIDIADFVRATHPDPAFQQAASQAHHRMFEYMNILNTTTDLNDQLKVALTIPEVVSSWTEEELRVVQILKKDFSQSAIDLPKEKRQQFVQLSNQVNDLGSAFLDGMQPDQETLSFERSRLYGLDPRIVRNYSSGWNRVELPVHRSIVQQVLVSVEDESVRKQVYIASRNAAQKDINLLESMLRARAELASLSGFSSYAEMTLTDKMAGSPEAVSQFLAALIGRNKESVHTELVPLLELKQKSLGRIDDQLNPWDRDYYRKQIPELSPKRSRDADNLSAYFSLGTVMQGLSRLFTRLYGVRFQPVEPLPGETWSPDVRRLDVIDENDGRIAVVYCDLFARGGKSPNPAHFTLRCSRFITAAEIQENHSFDDAPQLVDPISLANDGMATSAHTSEGVYQLPTIALICDFPPPKSPRAPPLLPTSHLTTLFHEMGHAIHSILGRTSLQNVAGTRCATDFCELPSILMESFATNPTVLALYARHWETDAPLPDNLAQQIQQRALAADGPREGAADTEWQILLSLFDQAYHSDLAGKEDFDSTAVAHNIYQQYASLPEPHETRWQGFFGHLVGYGGSYYSYLFDRAIAKRVWEVVFNKGLDGSAIDRKRGERYKKEVLRWGGSREPWVCVASLLQDKRLTEGGPEAMKHVGAWGVSR</sequence>
<evidence type="ECO:0000313" key="17">
    <source>
        <dbReference type="EMBL" id="CAF9909646.1"/>
    </source>
</evidence>
<evidence type="ECO:0000256" key="14">
    <source>
        <dbReference type="ARBA" id="ARBA00032470"/>
    </source>
</evidence>
<dbReference type="AlphaFoldDB" id="A0A8H3EN11"/>
<comment type="function">
    <text evidence="13">Cleaves proteins, imported into the mitochondrion, to their mature size. While most mitochondrial precursor proteins are processed to the mature form in one step by mitochondrial processing peptidase (MPP), the sequential cleavage by MIP of an octapeptide after initial processing by MPP is a required step for a subgroup of nuclear-encoded precursor proteins destined for the matrix or the inner membrane.</text>
</comment>
<gene>
    <name evidence="17" type="ORF">GOMPHAMPRED_006830</name>
</gene>
<evidence type="ECO:0000256" key="5">
    <source>
        <dbReference type="ARBA" id="ARBA00018046"/>
    </source>
</evidence>
<dbReference type="SUPFAM" id="SSF55486">
    <property type="entry name" value="Metalloproteases ('zincins'), catalytic domain"/>
    <property type="match status" value="1"/>
</dbReference>
<dbReference type="Proteomes" id="UP000664169">
    <property type="component" value="Unassembled WGS sequence"/>
</dbReference>
<dbReference type="PANTHER" id="PTHR11804:SF79">
    <property type="entry name" value="MITOCHONDRIAL INTERMEDIATE PEPTIDASE"/>
    <property type="match status" value="1"/>
</dbReference>
<evidence type="ECO:0000256" key="3">
    <source>
        <dbReference type="ARBA" id="ARBA00006040"/>
    </source>
</evidence>
<evidence type="ECO:0000256" key="7">
    <source>
        <dbReference type="ARBA" id="ARBA00022723"/>
    </source>
</evidence>
<evidence type="ECO:0000313" key="18">
    <source>
        <dbReference type="Proteomes" id="UP000664169"/>
    </source>
</evidence>
<protein>
    <recommendedName>
        <fullName evidence="5">Mitochondrial intermediate peptidase</fullName>
        <ecNumber evidence="4">3.4.24.59</ecNumber>
    </recommendedName>
    <alternativeName>
        <fullName evidence="14">Octapeptidyl aminopeptidase</fullName>
    </alternativeName>
</protein>
<evidence type="ECO:0000256" key="4">
    <source>
        <dbReference type="ARBA" id="ARBA00012441"/>
    </source>
</evidence>
<evidence type="ECO:0000256" key="12">
    <source>
        <dbReference type="ARBA" id="ARBA00023128"/>
    </source>
</evidence>
<dbReference type="GO" id="GO:0006518">
    <property type="term" value="P:peptide metabolic process"/>
    <property type="evidence" value="ECO:0007669"/>
    <property type="project" value="TreeGrafter"/>
</dbReference>
<dbReference type="EMBL" id="CAJPDQ010000005">
    <property type="protein sequence ID" value="CAF9909646.1"/>
    <property type="molecule type" value="Genomic_DNA"/>
</dbReference>
<organism evidence="17 18">
    <name type="scientific">Gomphillus americanus</name>
    <dbReference type="NCBI Taxonomy" id="1940652"/>
    <lineage>
        <taxon>Eukaryota</taxon>
        <taxon>Fungi</taxon>
        <taxon>Dikarya</taxon>
        <taxon>Ascomycota</taxon>
        <taxon>Pezizomycotina</taxon>
        <taxon>Lecanoromycetes</taxon>
        <taxon>OSLEUM clade</taxon>
        <taxon>Ostropomycetidae</taxon>
        <taxon>Ostropales</taxon>
        <taxon>Graphidaceae</taxon>
        <taxon>Gomphilloideae</taxon>
        <taxon>Gomphillus</taxon>
    </lineage>
</organism>
<feature type="domain" description="Peptidase M3A/M3B catalytic" evidence="16">
    <location>
        <begin position="284"/>
        <end position="775"/>
    </location>
</feature>
<keyword evidence="8 15" id="KW-0378">Hydrolase</keyword>
<dbReference type="OrthoDB" id="17530at2759"/>
<evidence type="ECO:0000256" key="2">
    <source>
        <dbReference type="ARBA" id="ARBA00004305"/>
    </source>
</evidence>
<name>A0A8H3EN11_9LECA</name>
<comment type="subcellular location">
    <subcellularLocation>
        <location evidence="2">Mitochondrion matrix</location>
    </subcellularLocation>
</comment>
<dbReference type="InterPro" id="IPR045090">
    <property type="entry name" value="Pept_M3A_M3B"/>
</dbReference>
<dbReference type="GO" id="GO:0006627">
    <property type="term" value="P:protein processing involved in protein targeting to mitochondrion"/>
    <property type="evidence" value="ECO:0007669"/>
    <property type="project" value="TreeGrafter"/>
</dbReference>
<accession>A0A8H3EN11</accession>
<evidence type="ECO:0000256" key="9">
    <source>
        <dbReference type="ARBA" id="ARBA00022833"/>
    </source>
</evidence>
<keyword evidence="12" id="KW-0496">Mitochondrion</keyword>
<comment type="caution">
    <text evidence="17">The sequence shown here is derived from an EMBL/GenBank/DDBJ whole genome shotgun (WGS) entry which is preliminary data.</text>
</comment>
<evidence type="ECO:0000256" key="11">
    <source>
        <dbReference type="ARBA" id="ARBA00023049"/>
    </source>
</evidence>
<comment type="catalytic activity">
    <reaction evidence="1">
        <text>Release of an N-terminal octapeptide as second stage of processing of some proteins imported into the mitochondrion.</text>
        <dbReference type="EC" id="3.4.24.59"/>
    </reaction>
</comment>
<keyword evidence="9 15" id="KW-0862">Zinc</keyword>
<evidence type="ECO:0000256" key="8">
    <source>
        <dbReference type="ARBA" id="ARBA00022801"/>
    </source>
</evidence>
<dbReference type="Pfam" id="PF01432">
    <property type="entry name" value="Peptidase_M3"/>
    <property type="match status" value="1"/>
</dbReference>
<keyword evidence="7 15" id="KW-0479">Metal-binding</keyword>
<dbReference type="GO" id="GO:0046872">
    <property type="term" value="F:metal ion binding"/>
    <property type="evidence" value="ECO:0007669"/>
    <property type="project" value="UniProtKB-UniRule"/>
</dbReference>
<dbReference type="CDD" id="cd06457">
    <property type="entry name" value="M3A_MIP"/>
    <property type="match status" value="1"/>
</dbReference>
<evidence type="ECO:0000256" key="6">
    <source>
        <dbReference type="ARBA" id="ARBA00022670"/>
    </source>
</evidence>
<dbReference type="InterPro" id="IPR001567">
    <property type="entry name" value="Pept_M3A_M3B_dom"/>
</dbReference>
<evidence type="ECO:0000256" key="1">
    <source>
        <dbReference type="ARBA" id="ARBA00000436"/>
    </source>
</evidence>
<dbReference type="InterPro" id="IPR033851">
    <property type="entry name" value="M3A_MIP"/>
</dbReference>
<comment type="cofactor">
    <cofactor evidence="15">
        <name>Zn(2+)</name>
        <dbReference type="ChEBI" id="CHEBI:29105"/>
    </cofactor>
    <text evidence="15">Binds 1 zinc ion.</text>
</comment>
<dbReference type="GO" id="GO:0005759">
    <property type="term" value="C:mitochondrial matrix"/>
    <property type="evidence" value="ECO:0007669"/>
    <property type="project" value="UniProtKB-SubCell"/>
</dbReference>
<proteinExistence type="inferred from homology"/>
<reference evidence="17" key="1">
    <citation type="submission" date="2021-03" db="EMBL/GenBank/DDBJ databases">
        <authorList>
            <person name="Tagirdzhanova G."/>
        </authorList>
    </citation>
    <scope>NUCLEOTIDE SEQUENCE</scope>
</reference>
<keyword evidence="11 15" id="KW-0482">Metalloprotease</keyword>
<keyword evidence="18" id="KW-1185">Reference proteome</keyword>
<dbReference type="InterPro" id="IPR024079">
    <property type="entry name" value="MetalloPept_cat_dom_sf"/>
</dbReference>
<dbReference type="GO" id="GO:0004222">
    <property type="term" value="F:metalloendopeptidase activity"/>
    <property type="evidence" value="ECO:0007669"/>
    <property type="project" value="UniProtKB-EC"/>
</dbReference>
<dbReference type="Gene3D" id="3.40.390.10">
    <property type="entry name" value="Collagenase (Catalytic Domain)"/>
    <property type="match status" value="1"/>
</dbReference>
<comment type="similarity">
    <text evidence="3 15">Belongs to the peptidase M3 family.</text>
</comment>
<evidence type="ECO:0000256" key="10">
    <source>
        <dbReference type="ARBA" id="ARBA00022946"/>
    </source>
</evidence>
<evidence type="ECO:0000256" key="13">
    <source>
        <dbReference type="ARBA" id="ARBA00025208"/>
    </source>
</evidence>